<dbReference type="CDD" id="cd17741">
    <property type="entry name" value="BRCT_nibrin"/>
    <property type="match status" value="1"/>
</dbReference>
<dbReference type="CDD" id="cd22667">
    <property type="entry name" value="FHA_NBN"/>
    <property type="match status" value="1"/>
</dbReference>
<dbReference type="Gene3D" id="3.40.50.10190">
    <property type="entry name" value="BRCT domain"/>
    <property type="match status" value="1"/>
</dbReference>
<evidence type="ECO:0000259" key="11">
    <source>
        <dbReference type="PROSITE" id="PS50172"/>
    </source>
</evidence>
<dbReference type="Gene3D" id="2.60.200.20">
    <property type="match status" value="1"/>
</dbReference>
<dbReference type="GO" id="GO:0007095">
    <property type="term" value="P:mitotic G2 DNA damage checkpoint signaling"/>
    <property type="evidence" value="ECO:0007669"/>
    <property type="project" value="InterPro"/>
</dbReference>
<evidence type="ECO:0000313" key="12">
    <source>
        <dbReference type="EMBL" id="SAM02058.1"/>
    </source>
</evidence>
<dbReference type="InterPro" id="IPR032429">
    <property type="entry name" value="Nibrin_BRCT2"/>
</dbReference>
<reference evidence="12" key="1">
    <citation type="submission" date="2016-04" db="EMBL/GenBank/DDBJ databases">
        <authorList>
            <person name="Evans L.H."/>
            <person name="Alamgir A."/>
            <person name="Owens N."/>
            <person name="Weber N.D."/>
            <person name="Virtaneva K."/>
            <person name="Barbian K."/>
            <person name="Babar A."/>
            <person name="Rosenke K."/>
        </authorList>
    </citation>
    <scope>NUCLEOTIDE SEQUENCE [LARGE SCALE GENOMIC DNA]</scope>
    <source>
        <strain evidence="12">CBS 101.48</strain>
    </source>
</reference>
<feature type="compositionally biased region" description="Acidic residues" evidence="9">
    <location>
        <begin position="395"/>
        <end position="410"/>
    </location>
</feature>
<dbReference type="Proteomes" id="UP000078561">
    <property type="component" value="Unassembled WGS sequence"/>
</dbReference>
<dbReference type="Pfam" id="PF00498">
    <property type="entry name" value="FHA"/>
    <property type="match status" value="1"/>
</dbReference>
<dbReference type="InterPro" id="IPR001357">
    <property type="entry name" value="BRCT_dom"/>
</dbReference>
<evidence type="ECO:0000256" key="3">
    <source>
        <dbReference type="ARBA" id="ARBA00022454"/>
    </source>
</evidence>
<comment type="similarity">
    <text evidence="8">Belongs to the Nibrin family.</text>
</comment>
<organism evidence="12">
    <name type="scientific">Absidia glauca</name>
    <name type="common">Pin mould</name>
    <dbReference type="NCBI Taxonomy" id="4829"/>
    <lineage>
        <taxon>Eukaryota</taxon>
        <taxon>Fungi</taxon>
        <taxon>Fungi incertae sedis</taxon>
        <taxon>Mucoromycota</taxon>
        <taxon>Mucoromycotina</taxon>
        <taxon>Mucoromycetes</taxon>
        <taxon>Mucorales</taxon>
        <taxon>Cunninghamellaceae</taxon>
        <taxon>Absidia</taxon>
    </lineage>
</organism>
<evidence type="ECO:0008006" key="14">
    <source>
        <dbReference type="Google" id="ProtNLM"/>
    </source>
</evidence>
<dbReference type="GO" id="GO:0000724">
    <property type="term" value="P:double-strand break repair via homologous recombination"/>
    <property type="evidence" value="ECO:0007669"/>
    <property type="project" value="TreeGrafter"/>
</dbReference>
<evidence type="ECO:0000256" key="8">
    <source>
        <dbReference type="ARBA" id="ARBA00044757"/>
    </source>
</evidence>
<proteinExistence type="inferred from homology"/>
<dbReference type="OMA" id="PLECYFG"/>
<evidence type="ECO:0000256" key="9">
    <source>
        <dbReference type="SAM" id="MobiDB-lite"/>
    </source>
</evidence>
<dbReference type="SUPFAM" id="SSF49879">
    <property type="entry name" value="SMAD/FHA domain"/>
    <property type="match status" value="1"/>
</dbReference>
<evidence type="ECO:0000256" key="6">
    <source>
        <dbReference type="ARBA" id="ARBA00023242"/>
    </source>
</evidence>
<feature type="compositionally biased region" description="Polar residues" evidence="9">
    <location>
        <begin position="346"/>
        <end position="355"/>
    </location>
</feature>
<feature type="domain" description="FHA" evidence="10">
    <location>
        <begin position="4"/>
        <end position="68"/>
    </location>
</feature>
<evidence type="ECO:0000256" key="1">
    <source>
        <dbReference type="ARBA" id="ARBA00004123"/>
    </source>
</evidence>
<dbReference type="EMBL" id="LT553674">
    <property type="protein sequence ID" value="SAM02058.1"/>
    <property type="molecule type" value="Genomic_DNA"/>
</dbReference>
<dbReference type="InterPro" id="IPR043014">
    <property type="entry name" value="Nibrin_BRCT2_sf"/>
</dbReference>
<evidence type="ECO:0000313" key="13">
    <source>
        <dbReference type="Proteomes" id="UP000078561"/>
    </source>
</evidence>
<dbReference type="Pfam" id="PF16508">
    <property type="entry name" value="NIBRIN_BRCT_II"/>
    <property type="match status" value="1"/>
</dbReference>
<dbReference type="InterPro" id="IPR008984">
    <property type="entry name" value="SMAD_FHA_dom_sf"/>
</dbReference>
<dbReference type="PANTHER" id="PTHR12162">
    <property type="entry name" value="NIBRIN-RELATED"/>
    <property type="match status" value="1"/>
</dbReference>
<accession>A0A168PAV3</accession>
<keyword evidence="7" id="KW-0131">Cell cycle</keyword>
<dbReference type="InParanoid" id="A0A168PAV3"/>
<dbReference type="STRING" id="4829.A0A168PAV3"/>
<dbReference type="InterPro" id="IPR000253">
    <property type="entry name" value="FHA_dom"/>
</dbReference>
<evidence type="ECO:0000256" key="4">
    <source>
        <dbReference type="ARBA" id="ARBA00022763"/>
    </source>
</evidence>
<dbReference type="PANTHER" id="PTHR12162:SF0">
    <property type="entry name" value="NIBRIN"/>
    <property type="match status" value="1"/>
</dbReference>
<dbReference type="OrthoDB" id="552194at2759"/>
<gene>
    <name evidence="12" type="primary">ABSGL_07821.1 scaffold 9181</name>
</gene>
<dbReference type="SUPFAM" id="SSF52113">
    <property type="entry name" value="BRCT domain"/>
    <property type="match status" value="1"/>
</dbReference>
<dbReference type="PROSITE" id="PS50006">
    <property type="entry name" value="FHA_DOMAIN"/>
    <property type="match status" value="1"/>
</dbReference>
<dbReference type="GO" id="GO:0030870">
    <property type="term" value="C:Mre11 complex"/>
    <property type="evidence" value="ECO:0007669"/>
    <property type="project" value="InterPro"/>
</dbReference>
<comment type="subcellular location">
    <subcellularLocation>
        <location evidence="2">Chromosome</location>
    </subcellularLocation>
    <subcellularLocation>
        <location evidence="1">Nucleus</location>
    </subcellularLocation>
</comment>
<feature type="compositionally biased region" description="Basic and acidic residues" evidence="9">
    <location>
        <begin position="507"/>
        <end position="519"/>
    </location>
</feature>
<dbReference type="GO" id="GO:0003684">
    <property type="term" value="F:damaged DNA binding"/>
    <property type="evidence" value="ECO:0007669"/>
    <property type="project" value="TreeGrafter"/>
</dbReference>
<keyword evidence="13" id="KW-1185">Reference proteome</keyword>
<sequence length="683" mass="76212">MWFLYAIQNDQNADILPPVIDKSISRRHATLKVEAMTKENWKQADWMPSVWCNDLGSKFGSFVNSNKLEGQQLEQGVKLKDGDFIRIGTKAATFQLAWEPLIVCRQALTQVEKQKLYSAALQIGAKITQSVRSPYTHLLMSNIRISFKLARCLADGKPIISQSWLDALVDQPDTDFKFPPVSDYAPPIDASCNGPQGTPDFTPNPRRAQLFAGKRFIFFEEDQYQQLSQMVDACSGHALLLNLNKTDPFDEQLGDDNTIVIDCGNLQDTTAGKNVIHVLDSFERRTISSMEICWAILYCSTDIQCNTDIIKAASNLLSFSSNARTNHSLEAGPHNRPTSDLPAMSAQASISSTVDRSLLSPSPPPIQNHQPPNQHQRDQGRTTSVGSPPERSEEKDLDLDDIFDQLVGDDEPSRPAPTLQSLQSQPSSSRPTTSSDNGSSSRAQHQKRPEALPTTPPPNQQKRSAEKDDDDVFESTTTTTPRRRARDSEDSFLQEELSPGPSTKRQRKDDHQDANPKPDKGKKRMYDPPILNVDNEPEPTVNDGVEEPSQNPKPRKRRKAIRKEVDISMANDYTPYTLPELENEDVGLVPGKSYTKVGYVKLVIAPNPPAPRLSPQSSHQINYKTFKKAVHPLPCNPLSVVTMATEVPLDVRGSREHSPVSDDNDYSEIRIRSNAPRRAAMRF</sequence>
<feature type="region of interest" description="Disordered" evidence="9">
    <location>
        <begin position="327"/>
        <end position="560"/>
    </location>
</feature>
<evidence type="ECO:0000256" key="2">
    <source>
        <dbReference type="ARBA" id="ARBA00004286"/>
    </source>
</evidence>
<evidence type="ECO:0000259" key="10">
    <source>
        <dbReference type="PROSITE" id="PS50006"/>
    </source>
</evidence>
<feature type="compositionally biased region" description="Low complexity" evidence="9">
    <location>
        <begin position="417"/>
        <end position="441"/>
    </location>
</feature>
<evidence type="ECO:0000256" key="7">
    <source>
        <dbReference type="ARBA" id="ARBA00023306"/>
    </source>
</evidence>
<protein>
    <recommendedName>
        <fullName evidence="14">FHA domain-containing protein</fullName>
    </recommendedName>
</protein>
<feature type="domain" description="BRCT" evidence="11">
    <location>
        <begin position="108"/>
        <end position="165"/>
    </location>
</feature>
<keyword evidence="5" id="KW-0234">DNA repair</keyword>
<dbReference type="InterPro" id="IPR040227">
    <property type="entry name" value="Nibrin-rel"/>
</dbReference>
<keyword evidence="4" id="KW-0227">DNA damage</keyword>
<dbReference type="PROSITE" id="PS50172">
    <property type="entry name" value="BRCT"/>
    <property type="match status" value="1"/>
</dbReference>
<dbReference type="AlphaFoldDB" id="A0A168PAV3"/>
<name>A0A168PAV3_ABSGL</name>
<dbReference type="InterPro" id="IPR036420">
    <property type="entry name" value="BRCT_dom_sf"/>
</dbReference>
<dbReference type="Gene3D" id="3.40.50.10980">
    <property type="entry name" value="Nibrin, BRCT2 domain"/>
    <property type="match status" value="1"/>
</dbReference>
<dbReference type="GO" id="GO:0005694">
    <property type="term" value="C:chromosome"/>
    <property type="evidence" value="ECO:0007669"/>
    <property type="project" value="UniProtKB-SubCell"/>
</dbReference>
<keyword evidence="6" id="KW-0539">Nucleus</keyword>
<evidence type="ECO:0000256" key="5">
    <source>
        <dbReference type="ARBA" id="ARBA00023204"/>
    </source>
</evidence>
<keyword evidence="3" id="KW-0158">Chromosome</keyword>